<feature type="chain" id="PRO_5034327778" evidence="1">
    <location>
        <begin position="21"/>
        <end position="81"/>
    </location>
</feature>
<reference evidence="2" key="1">
    <citation type="submission" date="2025-08" db="UniProtKB">
        <authorList>
            <consortium name="Ensembl"/>
        </authorList>
    </citation>
    <scope>IDENTIFICATION</scope>
</reference>
<organism evidence="2 3">
    <name type="scientific">Sander lucioperca</name>
    <name type="common">Pike-perch</name>
    <name type="synonym">Perca lucioperca</name>
    <dbReference type="NCBI Taxonomy" id="283035"/>
    <lineage>
        <taxon>Eukaryota</taxon>
        <taxon>Metazoa</taxon>
        <taxon>Chordata</taxon>
        <taxon>Craniata</taxon>
        <taxon>Vertebrata</taxon>
        <taxon>Euteleostomi</taxon>
        <taxon>Actinopterygii</taxon>
        <taxon>Neopterygii</taxon>
        <taxon>Teleostei</taxon>
        <taxon>Neoteleostei</taxon>
        <taxon>Acanthomorphata</taxon>
        <taxon>Eupercaria</taxon>
        <taxon>Perciformes</taxon>
        <taxon>Percoidei</taxon>
        <taxon>Percidae</taxon>
        <taxon>Luciopercinae</taxon>
        <taxon>Sander</taxon>
    </lineage>
</organism>
<evidence type="ECO:0000256" key="1">
    <source>
        <dbReference type="SAM" id="SignalP"/>
    </source>
</evidence>
<feature type="signal peptide" evidence="1">
    <location>
        <begin position="1"/>
        <end position="20"/>
    </location>
</feature>
<protein>
    <submittedName>
        <fullName evidence="2">Uncharacterized protein</fullName>
    </submittedName>
</protein>
<reference evidence="2" key="2">
    <citation type="submission" date="2025-09" db="UniProtKB">
        <authorList>
            <consortium name="Ensembl"/>
        </authorList>
    </citation>
    <scope>IDENTIFICATION</scope>
</reference>
<evidence type="ECO:0000313" key="3">
    <source>
        <dbReference type="Proteomes" id="UP000694568"/>
    </source>
</evidence>
<dbReference type="Proteomes" id="UP000694568">
    <property type="component" value="Unplaced"/>
</dbReference>
<name>A0A8D0CW39_SANLU</name>
<dbReference type="GeneTree" id="ENSGT00940000179668"/>
<accession>A0A8D0CW39</accession>
<keyword evidence="1" id="KW-0732">Signal</keyword>
<evidence type="ECO:0000313" key="2">
    <source>
        <dbReference type="Ensembl" id="ENSSLUP00000015513.1"/>
    </source>
</evidence>
<proteinExistence type="predicted"/>
<sequence>MDQSFRIALWMFFLIVYLQANPIPAENRKFNMDDLNLDLLEDVTCVSYVMINYFSSSLKISEFKIFVNAILDFVQLINTGN</sequence>
<keyword evidence="3" id="KW-1185">Reference proteome</keyword>
<dbReference type="AlphaFoldDB" id="A0A8D0CW39"/>
<dbReference type="Ensembl" id="ENSSLUT00000016009.1">
    <property type="protein sequence ID" value="ENSSLUP00000015513.1"/>
    <property type="gene ID" value="ENSSLUG00000007294.1"/>
</dbReference>